<proteinExistence type="predicted"/>
<dbReference type="Gene3D" id="3.90.550.10">
    <property type="entry name" value="Spore Coat Polysaccharide Biosynthesis Protein SpsA, Chain A"/>
    <property type="match status" value="1"/>
</dbReference>
<reference evidence="3 4" key="1">
    <citation type="journal article" date="2011" name="Stand. Genomic Sci.">
        <title>Complete genome sequence of the gliding, heparinolytic Pedobacter saltans type strain (113).</title>
        <authorList>
            <person name="Liolios K."/>
            <person name="Sikorski J."/>
            <person name="Lu M."/>
            <person name="Nolan M."/>
            <person name="Lapidus A."/>
            <person name="Lucas S."/>
            <person name="Hammon N."/>
            <person name="Deshpande S."/>
            <person name="Cheng J.F."/>
            <person name="Tapia R."/>
            <person name="Han C."/>
            <person name="Goodwin L."/>
            <person name="Pitluck S."/>
            <person name="Huntemann M."/>
            <person name="Ivanova N."/>
            <person name="Pagani I."/>
            <person name="Mavromatis K."/>
            <person name="Ovchinikova G."/>
            <person name="Pati A."/>
            <person name="Chen A."/>
            <person name="Palaniappan K."/>
            <person name="Land M."/>
            <person name="Hauser L."/>
            <person name="Brambilla E.M."/>
            <person name="Kotsyurbenko O."/>
            <person name="Rohde M."/>
            <person name="Tindall B.J."/>
            <person name="Abt B."/>
            <person name="Goker M."/>
            <person name="Detter J.C."/>
            <person name="Woyke T."/>
            <person name="Bristow J."/>
            <person name="Eisen J.A."/>
            <person name="Markowitz V."/>
            <person name="Hugenholtz P."/>
            <person name="Klenk H.P."/>
            <person name="Kyrpides N.C."/>
        </authorList>
    </citation>
    <scope>NUCLEOTIDE SEQUENCE [LARGE SCALE GENOMIC DNA]</scope>
    <source>
        <strain evidence="4">ATCC 51119 / DSM 12145 / JCM 21818 / LMG 10337 / NBRC 100064 / NCIMB 13643</strain>
    </source>
</reference>
<dbReference type="eggNOG" id="COG1216">
    <property type="taxonomic scope" value="Bacteria"/>
</dbReference>
<dbReference type="KEGG" id="psn:Pedsa_3252"/>
<gene>
    <name evidence="3" type="ordered locus">Pedsa_3252</name>
</gene>
<dbReference type="InterPro" id="IPR029044">
    <property type="entry name" value="Nucleotide-diphossugar_trans"/>
</dbReference>
<dbReference type="STRING" id="762903.Pedsa_3252"/>
<dbReference type="AlphaFoldDB" id="F0SBU6"/>
<evidence type="ECO:0000313" key="3">
    <source>
        <dbReference type="EMBL" id="ADY53787.1"/>
    </source>
</evidence>
<feature type="transmembrane region" description="Helical" evidence="1">
    <location>
        <begin position="279"/>
        <end position="296"/>
    </location>
</feature>
<sequence>MVDYKVTIIIPTYNREQLLSKALMSVLMQNYPILEVLVIDDGSTDDTAIMIQPFLVDKRLKYIYLDKNRGRSAARNVGLELAGGDFIMFLDSDDYLEQGAINHLISLRKANPKINIFAGAYRLFTNKNNREFTIYRRGRTAFLSDAFLEETKQMVLNIGNVILHKDLVKEKRFDESLDFAEDWLFLLNAIKGESAILTNTLISNVYRHNDNSAFGDIQRAIIKVTEKNIKELDYSRDKKYIDNFLLRQLMAYNRLGNKIAAVLCFFKLRRSKYLSPLSLWREFLFLFIPSLFLITFRNIQLKLKTYLNSICNL</sequence>
<organism evidence="3 4">
    <name type="scientific">Pseudopedobacter saltans (strain ATCC 51119 / DSM 12145 / JCM 21818 / CCUG 39354 / LMG 10337 / NBRC 100064 / NCIMB 13643)</name>
    <name type="common">Pedobacter saltans</name>
    <dbReference type="NCBI Taxonomy" id="762903"/>
    <lineage>
        <taxon>Bacteria</taxon>
        <taxon>Pseudomonadati</taxon>
        <taxon>Bacteroidota</taxon>
        <taxon>Sphingobacteriia</taxon>
        <taxon>Sphingobacteriales</taxon>
        <taxon>Sphingobacteriaceae</taxon>
        <taxon>Pseudopedobacter</taxon>
    </lineage>
</organism>
<dbReference type="HOGENOM" id="CLU_025996_25_1_10"/>
<evidence type="ECO:0000256" key="1">
    <source>
        <dbReference type="SAM" id="Phobius"/>
    </source>
</evidence>
<dbReference type="SUPFAM" id="SSF53448">
    <property type="entry name" value="Nucleotide-diphospho-sugar transferases"/>
    <property type="match status" value="1"/>
</dbReference>
<dbReference type="PANTHER" id="PTHR43685:SF2">
    <property type="entry name" value="GLYCOSYLTRANSFERASE 2-LIKE DOMAIN-CONTAINING PROTEIN"/>
    <property type="match status" value="1"/>
</dbReference>
<keyword evidence="1" id="KW-0472">Membrane</keyword>
<keyword evidence="1" id="KW-0812">Transmembrane</keyword>
<accession>F0SBU6</accession>
<keyword evidence="1" id="KW-1133">Transmembrane helix</keyword>
<reference evidence="4" key="2">
    <citation type="submission" date="2011-02" db="EMBL/GenBank/DDBJ databases">
        <title>The complete genome of Pedobacter saltans DSM 12145.</title>
        <authorList>
            <consortium name="US DOE Joint Genome Institute (JGI-PGF)"/>
            <person name="Lucas S."/>
            <person name="Copeland A."/>
            <person name="Lapidus A."/>
            <person name="Bruce D."/>
            <person name="Goodwin L."/>
            <person name="Pitluck S."/>
            <person name="Kyrpides N."/>
            <person name="Mavromatis K."/>
            <person name="Pagani I."/>
            <person name="Ivanova N."/>
            <person name="Ovchinnikova G."/>
            <person name="Lu M."/>
            <person name="Detter J.C."/>
            <person name="Han C."/>
            <person name="Land M."/>
            <person name="Hauser L."/>
            <person name="Markowitz V."/>
            <person name="Cheng J.-F."/>
            <person name="Hugenholtz P."/>
            <person name="Woyke T."/>
            <person name="Wu D."/>
            <person name="Tindall B."/>
            <person name="Pomrenke H.G."/>
            <person name="Brambilla E."/>
            <person name="Klenk H.-P."/>
            <person name="Eisen J.A."/>
        </authorList>
    </citation>
    <scope>NUCLEOTIDE SEQUENCE [LARGE SCALE GENOMIC DNA]</scope>
    <source>
        <strain evidence="4">ATCC 51119 / DSM 12145 / JCM 21818 / LMG 10337 / NBRC 100064 / NCIMB 13643</strain>
    </source>
</reference>
<evidence type="ECO:0000313" key="4">
    <source>
        <dbReference type="Proteomes" id="UP000000310"/>
    </source>
</evidence>
<dbReference type="GO" id="GO:0016740">
    <property type="term" value="F:transferase activity"/>
    <property type="evidence" value="ECO:0007669"/>
    <property type="project" value="UniProtKB-KW"/>
</dbReference>
<dbReference type="PANTHER" id="PTHR43685">
    <property type="entry name" value="GLYCOSYLTRANSFERASE"/>
    <property type="match status" value="1"/>
</dbReference>
<dbReference type="CDD" id="cd00761">
    <property type="entry name" value="Glyco_tranf_GTA_type"/>
    <property type="match status" value="1"/>
</dbReference>
<dbReference type="Proteomes" id="UP000000310">
    <property type="component" value="Chromosome"/>
</dbReference>
<dbReference type="RefSeq" id="WP_013634271.1">
    <property type="nucleotide sequence ID" value="NC_015177.1"/>
</dbReference>
<dbReference type="Pfam" id="PF00535">
    <property type="entry name" value="Glycos_transf_2"/>
    <property type="match status" value="1"/>
</dbReference>
<name>F0SBU6_PSESL</name>
<feature type="domain" description="Glycosyltransferase 2-like" evidence="2">
    <location>
        <begin position="7"/>
        <end position="133"/>
    </location>
</feature>
<dbReference type="InterPro" id="IPR050834">
    <property type="entry name" value="Glycosyltransf_2"/>
</dbReference>
<keyword evidence="3" id="KW-0808">Transferase</keyword>
<evidence type="ECO:0000259" key="2">
    <source>
        <dbReference type="Pfam" id="PF00535"/>
    </source>
</evidence>
<protein>
    <submittedName>
        <fullName evidence="3">Glycosyl transferase family 2</fullName>
    </submittedName>
</protein>
<dbReference type="EMBL" id="CP002545">
    <property type="protein sequence ID" value="ADY53787.1"/>
    <property type="molecule type" value="Genomic_DNA"/>
</dbReference>
<keyword evidence="4" id="KW-1185">Reference proteome</keyword>
<dbReference type="InterPro" id="IPR001173">
    <property type="entry name" value="Glyco_trans_2-like"/>
</dbReference>